<keyword evidence="1" id="KW-0175">Coiled coil</keyword>
<proteinExistence type="predicted"/>
<comment type="caution">
    <text evidence="3">The sequence shown here is derived from an EMBL/GenBank/DDBJ whole genome shotgun (WGS) entry which is preliminary data.</text>
</comment>
<protein>
    <submittedName>
        <fullName evidence="3">Uncharacterized protein</fullName>
    </submittedName>
</protein>
<accession>A0A9P4HDH6</accession>
<evidence type="ECO:0000313" key="3">
    <source>
        <dbReference type="EMBL" id="KAF2032618.1"/>
    </source>
</evidence>
<keyword evidence="4" id="KW-1185">Reference proteome</keyword>
<dbReference type="OrthoDB" id="10477141at2759"/>
<evidence type="ECO:0000256" key="1">
    <source>
        <dbReference type="SAM" id="Coils"/>
    </source>
</evidence>
<evidence type="ECO:0000256" key="2">
    <source>
        <dbReference type="SAM" id="MobiDB-lite"/>
    </source>
</evidence>
<reference evidence="3" key="1">
    <citation type="journal article" date="2020" name="Stud. Mycol.">
        <title>101 Dothideomycetes genomes: a test case for predicting lifestyles and emergence of pathogens.</title>
        <authorList>
            <person name="Haridas S."/>
            <person name="Albert R."/>
            <person name="Binder M."/>
            <person name="Bloem J."/>
            <person name="Labutti K."/>
            <person name="Salamov A."/>
            <person name="Andreopoulos B."/>
            <person name="Baker S."/>
            <person name="Barry K."/>
            <person name="Bills G."/>
            <person name="Bluhm B."/>
            <person name="Cannon C."/>
            <person name="Castanera R."/>
            <person name="Culley D."/>
            <person name="Daum C."/>
            <person name="Ezra D."/>
            <person name="Gonzalez J."/>
            <person name="Henrissat B."/>
            <person name="Kuo A."/>
            <person name="Liang C."/>
            <person name="Lipzen A."/>
            <person name="Lutzoni F."/>
            <person name="Magnuson J."/>
            <person name="Mondo S."/>
            <person name="Nolan M."/>
            <person name="Ohm R."/>
            <person name="Pangilinan J."/>
            <person name="Park H.-J."/>
            <person name="Ramirez L."/>
            <person name="Alfaro M."/>
            <person name="Sun H."/>
            <person name="Tritt A."/>
            <person name="Yoshinaga Y."/>
            <person name="Zwiers L.-H."/>
            <person name="Turgeon B."/>
            <person name="Goodwin S."/>
            <person name="Spatafora J."/>
            <person name="Crous P."/>
            <person name="Grigoriev I."/>
        </authorList>
    </citation>
    <scope>NUCLEOTIDE SEQUENCE</scope>
    <source>
        <strain evidence="3">CBS 110217</strain>
    </source>
</reference>
<feature type="region of interest" description="Disordered" evidence="2">
    <location>
        <begin position="94"/>
        <end position="120"/>
    </location>
</feature>
<feature type="non-terminal residue" evidence="3">
    <location>
        <position position="1"/>
    </location>
</feature>
<evidence type="ECO:0000313" key="4">
    <source>
        <dbReference type="Proteomes" id="UP000799777"/>
    </source>
</evidence>
<dbReference type="AlphaFoldDB" id="A0A9P4HDH6"/>
<organism evidence="3 4">
    <name type="scientific">Setomelanomma holmii</name>
    <dbReference type="NCBI Taxonomy" id="210430"/>
    <lineage>
        <taxon>Eukaryota</taxon>
        <taxon>Fungi</taxon>
        <taxon>Dikarya</taxon>
        <taxon>Ascomycota</taxon>
        <taxon>Pezizomycotina</taxon>
        <taxon>Dothideomycetes</taxon>
        <taxon>Pleosporomycetidae</taxon>
        <taxon>Pleosporales</taxon>
        <taxon>Pleosporineae</taxon>
        <taxon>Phaeosphaeriaceae</taxon>
        <taxon>Setomelanomma</taxon>
    </lineage>
</organism>
<feature type="non-terminal residue" evidence="3">
    <location>
        <position position="221"/>
    </location>
</feature>
<feature type="coiled-coil region" evidence="1">
    <location>
        <begin position="159"/>
        <end position="214"/>
    </location>
</feature>
<dbReference type="EMBL" id="ML978171">
    <property type="protein sequence ID" value="KAF2032618.1"/>
    <property type="molecule type" value="Genomic_DNA"/>
</dbReference>
<dbReference type="Proteomes" id="UP000799777">
    <property type="component" value="Unassembled WGS sequence"/>
</dbReference>
<name>A0A9P4HDH6_9PLEO</name>
<sequence length="221" mass="25402">PIVLAGDEMRLAPSYYDKIQLSEPFCWIWPNLSDSIGLAKFNALVRYALMARGYPGYLSDMSFPIQQVFPQLCSDIAQGQDVKKMKSVWKDGMAARPDLRGGDGDDGCETEDGHNEEPLPPTFAVAEASEQEQKRSVKERMQYLTEEFEAFQATLRADFEDQEATKNEQEDLMQGLTAKIESEQRRVHALGVELEDAQNETMMWKRKYETLNQIMFELWRK</sequence>
<gene>
    <name evidence="3" type="ORF">EK21DRAFT_44499</name>
</gene>